<evidence type="ECO:0000313" key="2">
    <source>
        <dbReference type="EnsemblPlants" id="AET7Gv20620800.2"/>
    </source>
</evidence>
<sequence length="56" mass="6795">MFRERYRPILLLLILFRSRCTDPCVYIHRFCSWINENVLLRQNSAQRTNQIAPVDN</sequence>
<proteinExistence type="predicted"/>
<evidence type="ECO:0000256" key="1">
    <source>
        <dbReference type="SAM" id="SignalP"/>
    </source>
</evidence>
<reference evidence="2" key="4">
    <citation type="submission" date="2019-03" db="UniProtKB">
        <authorList>
            <consortium name="EnsemblPlants"/>
        </authorList>
    </citation>
    <scope>IDENTIFICATION</scope>
</reference>
<dbReference type="AlphaFoldDB" id="A0A453RKZ4"/>
<feature type="chain" id="PRO_5045155530" description="Secreted protein" evidence="1">
    <location>
        <begin position="24"/>
        <end position="56"/>
    </location>
</feature>
<reference evidence="2" key="3">
    <citation type="journal article" date="2017" name="Nature">
        <title>Genome sequence of the progenitor of the wheat D genome Aegilops tauschii.</title>
        <authorList>
            <person name="Luo M.C."/>
            <person name="Gu Y.Q."/>
            <person name="Puiu D."/>
            <person name="Wang H."/>
            <person name="Twardziok S.O."/>
            <person name="Deal K.R."/>
            <person name="Huo N."/>
            <person name="Zhu T."/>
            <person name="Wang L."/>
            <person name="Wang Y."/>
            <person name="McGuire P.E."/>
            <person name="Liu S."/>
            <person name="Long H."/>
            <person name="Ramasamy R.K."/>
            <person name="Rodriguez J.C."/>
            <person name="Van S.L."/>
            <person name="Yuan L."/>
            <person name="Wang Z."/>
            <person name="Xia Z."/>
            <person name="Xiao L."/>
            <person name="Anderson O.D."/>
            <person name="Ouyang S."/>
            <person name="Liang Y."/>
            <person name="Zimin A.V."/>
            <person name="Pertea G."/>
            <person name="Qi P."/>
            <person name="Bennetzen J.L."/>
            <person name="Dai X."/>
            <person name="Dawson M.W."/>
            <person name="Muller H.G."/>
            <person name="Kugler K."/>
            <person name="Rivarola-Duarte L."/>
            <person name="Spannagl M."/>
            <person name="Mayer K.F.X."/>
            <person name="Lu F.H."/>
            <person name="Bevan M.W."/>
            <person name="Leroy P."/>
            <person name="Li P."/>
            <person name="You F.M."/>
            <person name="Sun Q."/>
            <person name="Liu Z."/>
            <person name="Lyons E."/>
            <person name="Wicker T."/>
            <person name="Salzberg S.L."/>
            <person name="Devos K.M."/>
            <person name="Dvorak J."/>
        </authorList>
    </citation>
    <scope>NUCLEOTIDE SEQUENCE [LARGE SCALE GENOMIC DNA]</scope>
    <source>
        <strain evidence="2">cv. AL8/78</strain>
    </source>
</reference>
<keyword evidence="3" id="KW-1185">Reference proteome</keyword>
<keyword evidence="1" id="KW-0732">Signal</keyword>
<evidence type="ECO:0008006" key="4">
    <source>
        <dbReference type="Google" id="ProtNLM"/>
    </source>
</evidence>
<dbReference type="EnsemblPlants" id="AET7Gv20620800.2">
    <property type="protein sequence ID" value="AET7Gv20620800.2"/>
    <property type="gene ID" value="AET7Gv20620800"/>
</dbReference>
<reference evidence="3" key="2">
    <citation type="journal article" date="2017" name="Nat. Plants">
        <title>The Aegilops tauschii genome reveals multiple impacts of transposons.</title>
        <authorList>
            <person name="Zhao G."/>
            <person name="Zou C."/>
            <person name="Li K."/>
            <person name="Wang K."/>
            <person name="Li T."/>
            <person name="Gao L."/>
            <person name="Zhang X."/>
            <person name="Wang H."/>
            <person name="Yang Z."/>
            <person name="Liu X."/>
            <person name="Jiang W."/>
            <person name="Mao L."/>
            <person name="Kong X."/>
            <person name="Jiao Y."/>
            <person name="Jia J."/>
        </authorList>
    </citation>
    <scope>NUCLEOTIDE SEQUENCE [LARGE SCALE GENOMIC DNA]</scope>
    <source>
        <strain evidence="3">cv. AL8/78</strain>
    </source>
</reference>
<protein>
    <recommendedName>
        <fullName evidence="4">Secreted protein</fullName>
    </recommendedName>
</protein>
<dbReference type="Proteomes" id="UP000015105">
    <property type="component" value="Chromosome 7D"/>
</dbReference>
<feature type="signal peptide" evidence="1">
    <location>
        <begin position="1"/>
        <end position="23"/>
    </location>
</feature>
<accession>A0A453RKZ4</accession>
<organism evidence="2 3">
    <name type="scientific">Aegilops tauschii subsp. strangulata</name>
    <name type="common">Goatgrass</name>
    <dbReference type="NCBI Taxonomy" id="200361"/>
    <lineage>
        <taxon>Eukaryota</taxon>
        <taxon>Viridiplantae</taxon>
        <taxon>Streptophyta</taxon>
        <taxon>Embryophyta</taxon>
        <taxon>Tracheophyta</taxon>
        <taxon>Spermatophyta</taxon>
        <taxon>Magnoliopsida</taxon>
        <taxon>Liliopsida</taxon>
        <taxon>Poales</taxon>
        <taxon>Poaceae</taxon>
        <taxon>BOP clade</taxon>
        <taxon>Pooideae</taxon>
        <taxon>Triticodae</taxon>
        <taxon>Triticeae</taxon>
        <taxon>Triticinae</taxon>
        <taxon>Aegilops</taxon>
    </lineage>
</organism>
<reference evidence="3" key="1">
    <citation type="journal article" date="2014" name="Science">
        <title>Ancient hybridizations among the ancestral genomes of bread wheat.</title>
        <authorList>
            <consortium name="International Wheat Genome Sequencing Consortium,"/>
            <person name="Marcussen T."/>
            <person name="Sandve S.R."/>
            <person name="Heier L."/>
            <person name="Spannagl M."/>
            <person name="Pfeifer M."/>
            <person name="Jakobsen K.S."/>
            <person name="Wulff B.B."/>
            <person name="Steuernagel B."/>
            <person name="Mayer K.F."/>
            <person name="Olsen O.A."/>
        </authorList>
    </citation>
    <scope>NUCLEOTIDE SEQUENCE [LARGE SCALE GENOMIC DNA]</scope>
    <source>
        <strain evidence="3">cv. AL8/78</strain>
    </source>
</reference>
<dbReference type="Gramene" id="AET7Gv20620800.2">
    <property type="protein sequence ID" value="AET7Gv20620800.2"/>
    <property type="gene ID" value="AET7Gv20620800"/>
</dbReference>
<reference evidence="2" key="5">
    <citation type="journal article" date="2021" name="G3 (Bethesda)">
        <title>Aegilops tauschii genome assembly Aet v5.0 features greater sequence contiguity and improved annotation.</title>
        <authorList>
            <person name="Wang L."/>
            <person name="Zhu T."/>
            <person name="Rodriguez J.C."/>
            <person name="Deal K.R."/>
            <person name="Dubcovsky J."/>
            <person name="McGuire P.E."/>
            <person name="Lux T."/>
            <person name="Spannagl M."/>
            <person name="Mayer K.F.X."/>
            <person name="Baldrich P."/>
            <person name="Meyers B.C."/>
            <person name="Huo N."/>
            <person name="Gu Y.Q."/>
            <person name="Zhou H."/>
            <person name="Devos K.M."/>
            <person name="Bennetzen J.L."/>
            <person name="Unver T."/>
            <person name="Budak H."/>
            <person name="Gulick P.J."/>
            <person name="Galiba G."/>
            <person name="Kalapos B."/>
            <person name="Nelson D.R."/>
            <person name="Li P."/>
            <person name="You F.M."/>
            <person name="Luo M.C."/>
            <person name="Dvorak J."/>
        </authorList>
    </citation>
    <scope>NUCLEOTIDE SEQUENCE [LARGE SCALE GENOMIC DNA]</scope>
    <source>
        <strain evidence="2">cv. AL8/78</strain>
    </source>
</reference>
<evidence type="ECO:0000313" key="3">
    <source>
        <dbReference type="Proteomes" id="UP000015105"/>
    </source>
</evidence>
<name>A0A453RKZ4_AEGTS</name>